<evidence type="ECO:0000313" key="4">
    <source>
        <dbReference type="EMBL" id="MEN2785008.1"/>
    </source>
</evidence>
<evidence type="ECO:0000313" key="5">
    <source>
        <dbReference type="Proteomes" id="UP001404104"/>
    </source>
</evidence>
<dbReference type="InterPro" id="IPR006683">
    <property type="entry name" value="Thioestr_dom"/>
</dbReference>
<dbReference type="CDD" id="cd03443">
    <property type="entry name" value="PaaI_thioesterase"/>
    <property type="match status" value="1"/>
</dbReference>
<feature type="domain" description="Thioesterase" evidence="3">
    <location>
        <begin position="45"/>
        <end position="121"/>
    </location>
</feature>
<keyword evidence="5" id="KW-1185">Reference proteome</keyword>
<dbReference type="InterPro" id="IPR039298">
    <property type="entry name" value="ACOT13"/>
</dbReference>
<dbReference type="Gene3D" id="3.10.129.10">
    <property type="entry name" value="Hotdog Thioesterase"/>
    <property type="match status" value="1"/>
</dbReference>
<evidence type="ECO:0000256" key="2">
    <source>
        <dbReference type="ARBA" id="ARBA00022801"/>
    </source>
</evidence>
<dbReference type="PANTHER" id="PTHR21660">
    <property type="entry name" value="THIOESTERASE SUPERFAMILY MEMBER-RELATED"/>
    <property type="match status" value="1"/>
</dbReference>
<accession>A0ABU9XMG7</accession>
<reference evidence="4 5" key="1">
    <citation type="submission" date="2024-05" db="EMBL/GenBank/DDBJ databases">
        <authorList>
            <person name="Liu Q."/>
            <person name="Xin Y.-H."/>
        </authorList>
    </citation>
    <scope>NUCLEOTIDE SEQUENCE [LARGE SCALE GENOMIC DNA]</scope>
    <source>
        <strain evidence="4 5">CGMCC 1.15349</strain>
    </source>
</reference>
<dbReference type="NCBIfam" id="TIGR00369">
    <property type="entry name" value="unchar_dom_1"/>
    <property type="match status" value="1"/>
</dbReference>
<evidence type="ECO:0000256" key="1">
    <source>
        <dbReference type="ARBA" id="ARBA00008324"/>
    </source>
</evidence>
<sequence length="144" mass="14614">MSAVFDRFAKPPCADTLGWQLISADPATGIVRVRFAARPEFGNPGGTVQGGFLAAMLDDVLGSAVLVKSDGAFCCATIGLNVLFVAPVHIGTVIGTGRVVSMGRSIAFVSGELHDDTGALLASATASARLIPVDKLPSGGVVES</sequence>
<dbReference type="SUPFAM" id="SSF54637">
    <property type="entry name" value="Thioesterase/thiol ester dehydrase-isomerase"/>
    <property type="match status" value="1"/>
</dbReference>
<dbReference type="EC" id="3.1.2.-" evidence="4"/>
<comment type="caution">
    <text evidence="4">The sequence shown here is derived from an EMBL/GenBank/DDBJ whole genome shotgun (WGS) entry which is preliminary data.</text>
</comment>
<proteinExistence type="inferred from homology"/>
<keyword evidence="2 4" id="KW-0378">Hydrolase</keyword>
<organism evidence="4 5">
    <name type="scientific">Sphingomonas qilianensis</name>
    <dbReference type="NCBI Taxonomy" id="1736690"/>
    <lineage>
        <taxon>Bacteria</taxon>
        <taxon>Pseudomonadati</taxon>
        <taxon>Pseudomonadota</taxon>
        <taxon>Alphaproteobacteria</taxon>
        <taxon>Sphingomonadales</taxon>
        <taxon>Sphingomonadaceae</taxon>
        <taxon>Sphingomonas</taxon>
    </lineage>
</organism>
<gene>
    <name evidence="4" type="ORF">ABC969_01065</name>
</gene>
<comment type="similarity">
    <text evidence="1">Belongs to the thioesterase PaaI family.</text>
</comment>
<evidence type="ECO:0000259" key="3">
    <source>
        <dbReference type="Pfam" id="PF03061"/>
    </source>
</evidence>
<dbReference type="Pfam" id="PF03061">
    <property type="entry name" value="4HBT"/>
    <property type="match status" value="1"/>
</dbReference>
<protein>
    <submittedName>
        <fullName evidence="4">PaaI family thioesterase</fullName>
        <ecNumber evidence="4">3.1.2.-</ecNumber>
    </submittedName>
</protein>
<dbReference type="PANTHER" id="PTHR21660:SF1">
    <property type="entry name" value="ACYL-COENZYME A THIOESTERASE 13"/>
    <property type="match status" value="1"/>
</dbReference>
<name>A0ABU9XMG7_9SPHN</name>
<dbReference type="Proteomes" id="UP001404104">
    <property type="component" value="Unassembled WGS sequence"/>
</dbReference>
<dbReference type="InterPro" id="IPR003736">
    <property type="entry name" value="PAAI_dom"/>
</dbReference>
<dbReference type="InterPro" id="IPR029069">
    <property type="entry name" value="HotDog_dom_sf"/>
</dbReference>
<dbReference type="RefSeq" id="WP_345862383.1">
    <property type="nucleotide sequence ID" value="NZ_JBDIMF010000001.1"/>
</dbReference>
<dbReference type="GO" id="GO:0016787">
    <property type="term" value="F:hydrolase activity"/>
    <property type="evidence" value="ECO:0007669"/>
    <property type="project" value="UniProtKB-KW"/>
</dbReference>
<dbReference type="EMBL" id="JBDIMF010000001">
    <property type="protein sequence ID" value="MEN2785008.1"/>
    <property type="molecule type" value="Genomic_DNA"/>
</dbReference>